<proteinExistence type="predicted"/>
<keyword evidence="2" id="KW-1185">Reference proteome</keyword>
<evidence type="ECO:0000313" key="1">
    <source>
        <dbReference type="EMBL" id="KAI8435764.1"/>
    </source>
</evidence>
<gene>
    <name evidence="1" type="ORF">MSG28_003998</name>
</gene>
<protein>
    <submittedName>
        <fullName evidence="1">Uncharacterized protein</fullName>
    </submittedName>
</protein>
<accession>A0ACC0KH21</accession>
<dbReference type="Proteomes" id="UP001064048">
    <property type="component" value="Chromosome 6"/>
</dbReference>
<organism evidence="1 2">
    <name type="scientific">Choristoneura fumiferana</name>
    <name type="common">Spruce budworm moth</name>
    <name type="synonym">Archips fumiferana</name>
    <dbReference type="NCBI Taxonomy" id="7141"/>
    <lineage>
        <taxon>Eukaryota</taxon>
        <taxon>Metazoa</taxon>
        <taxon>Ecdysozoa</taxon>
        <taxon>Arthropoda</taxon>
        <taxon>Hexapoda</taxon>
        <taxon>Insecta</taxon>
        <taxon>Pterygota</taxon>
        <taxon>Neoptera</taxon>
        <taxon>Endopterygota</taxon>
        <taxon>Lepidoptera</taxon>
        <taxon>Glossata</taxon>
        <taxon>Ditrysia</taxon>
        <taxon>Tortricoidea</taxon>
        <taxon>Tortricidae</taxon>
        <taxon>Tortricinae</taxon>
        <taxon>Choristoneura</taxon>
    </lineage>
</organism>
<name>A0ACC0KH21_CHOFU</name>
<comment type="caution">
    <text evidence="1">The sequence shown here is derived from an EMBL/GenBank/DDBJ whole genome shotgun (WGS) entry which is preliminary data.</text>
</comment>
<sequence>MPRRFWGIRRLLRMPVTEAGDQYSIWVGLIYIFNLIVGTGALTLPAAFARAGWGLSTISLVFLAFMSFMNATYVIETMACANAVYKWKRIQSIKRDSPSRPFNDMEEPLVCGASIPSRYYSLDRRVELGEMANLFLNKTGRTMFYCTLCVYLYGDLSIYSAAVANSTIPANMTNVTDWDALPCFNSSSADPEAYTRMGCYRVALVTFAAAIGPFVFFNHSQ</sequence>
<evidence type="ECO:0000313" key="2">
    <source>
        <dbReference type="Proteomes" id="UP001064048"/>
    </source>
</evidence>
<dbReference type="EMBL" id="CM046106">
    <property type="protein sequence ID" value="KAI8435764.1"/>
    <property type="molecule type" value="Genomic_DNA"/>
</dbReference>
<reference evidence="1 2" key="1">
    <citation type="journal article" date="2022" name="Genome Biol. Evol.">
        <title>The Spruce Budworm Genome: Reconstructing the Evolutionary History of Antifreeze Proteins.</title>
        <authorList>
            <person name="Beliveau C."/>
            <person name="Gagne P."/>
            <person name="Picq S."/>
            <person name="Vernygora O."/>
            <person name="Keeling C.I."/>
            <person name="Pinkney K."/>
            <person name="Doucet D."/>
            <person name="Wen F."/>
            <person name="Johnston J.S."/>
            <person name="Maaroufi H."/>
            <person name="Boyle B."/>
            <person name="Laroche J."/>
            <person name="Dewar K."/>
            <person name="Juretic N."/>
            <person name="Blackburn G."/>
            <person name="Nisole A."/>
            <person name="Brunet B."/>
            <person name="Brandao M."/>
            <person name="Lumley L."/>
            <person name="Duan J."/>
            <person name="Quan G."/>
            <person name="Lucarotti C.J."/>
            <person name="Roe A.D."/>
            <person name="Sperling F.A.H."/>
            <person name="Levesque R.C."/>
            <person name="Cusson M."/>
        </authorList>
    </citation>
    <scope>NUCLEOTIDE SEQUENCE [LARGE SCALE GENOMIC DNA]</scope>
    <source>
        <strain evidence="1">Glfc:IPQL:Cfum</strain>
    </source>
</reference>